<evidence type="ECO:0000313" key="7">
    <source>
        <dbReference type="Proteomes" id="UP000030690"/>
    </source>
</evidence>
<proteinExistence type="inferred from homology"/>
<dbReference type="Pfam" id="PF00177">
    <property type="entry name" value="Ribosomal_S7"/>
    <property type="match status" value="1"/>
</dbReference>
<dbReference type="InterPro" id="IPR000235">
    <property type="entry name" value="Ribosomal_uS7"/>
</dbReference>
<evidence type="ECO:0000256" key="2">
    <source>
        <dbReference type="ARBA" id="ARBA00022980"/>
    </source>
</evidence>
<comment type="similarity">
    <text evidence="1 4">Belongs to the universal ribosomal protein uS7 family.</text>
</comment>
<dbReference type="FunFam" id="1.10.455.10:FF:000002">
    <property type="entry name" value="40S ribosomal protein S5"/>
    <property type="match status" value="1"/>
</dbReference>
<organism evidence="6 7">
    <name type="scientific">Plasmodium falciparum Vietnam Oak-Knoll</name>
    <name type="common">FVO</name>
    <dbReference type="NCBI Taxonomy" id="1036723"/>
    <lineage>
        <taxon>Eukaryota</taxon>
        <taxon>Sar</taxon>
        <taxon>Alveolata</taxon>
        <taxon>Apicomplexa</taxon>
        <taxon>Aconoidasida</taxon>
        <taxon>Haemosporida</taxon>
        <taxon>Plasmodiidae</taxon>
        <taxon>Plasmodium</taxon>
        <taxon>Plasmodium (Laverania)</taxon>
    </lineage>
</organism>
<feature type="domain" description="Small ribosomal subunit protein uS7" evidence="5">
    <location>
        <begin position="38"/>
        <end position="195"/>
    </location>
</feature>
<dbReference type="CDD" id="cd14867">
    <property type="entry name" value="uS7_Eukaryote"/>
    <property type="match status" value="1"/>
</dbReference>
<evidence type="ECO:0000256" key="1">
    <source>
        <dbReference type="ARBA" id="ARBA00007151"/>
    </source>
</evidence>
<evidence type="ECO:0000313" key="6">
    <source>
        <dbReference type="EMBL" id="ETW19224.1"/>
    </source>
</evidence>
<evidence type="ECO:0000259" key="5">
    <source>
        <dbReference type="Pfam" id="PF00177"/>
    </source>
</evidence>
<protein>
    <submittedName>
        <fullName evidence="6">40S ribosomal protein S5</fullName>
    </submittedName>
</protein>
<dbReference type="Proteomes" id="UP000030690">
    <property type="component" value="Unassembled WGS sequence"/>
</dbReference>
<gene>
    <name evidence="6" type="ORF">PFFVO_01797</name>
</gene>
<dbReference type="NCBIfam" id="NF003106">
    <property type="entry name" value="PRK04027.1"/>
    <property type="match status" value="1"/>
</dbReference>
<accession>A0A024V9V4</accession>
<sequence length="195" mass="21863">METTTADIKLFKKWSYEEINIADLSLVDCIAVSQKACVYTPHTAGRYQKKRFRKALCPIVERLVNSMMMHGRNNGKKLKAIRIVAYAFEIIHLMTGENPLQVFVNAVQKGGPREDSTRIGSAGVVRRQAVDVSPLRRVNQAIYLICTGARNAAFRNIKSISECLAEEIINCANESSSSYAIKKKDEIERVAKANR</sequence>
<evidence type="ECO:0000256" key="3">
    <source>
        <dbReference type="ARBA" id="ARBA00023274"/>
    </source>
</evidence>
<evidence type="ECO:0000256" key="4">
    <source>
        <dbReference type="RuleBase" id="RU003619"/>
    </source>
</evidence>
<dbReference type="EMBL" id="KI925068">
    <property type="protein sequence ID" value="ETW19224.1"/>
    <property type="molecule type" value="Genomic_DNA"/>
</dbReference>
<dbReference type="GO" id="GO:0015935">
    <property type="term" value="C:small ribosomal subunit"/>
    <property type="evidence" value="ECO:0007669"/>
    <property type="project" value="InterPro"/>
</dbReference>
<reference evidence="6 7" key="2">
    <citation type="submission" date="2013-02" db="EMBL/GenBank/DDBJ databases">
        <title>The Genome Sequence of Plasmodium falciparum Vietnam Oak-Knoll (FVO).</title>
        <authorList>
            <consortium name="The Broad Institute Genome Sequencing Platform"/>
            <consortium name="The Broad Institute Genome Sequencing Center for Infectious Disease"/>
            <person name="Neafsey D."/>
            <person name="Cheeseman I."/>
            <person name="Volkman S."/>
            <person name="Adams J."/>
            <person name="Walker B."/>
            <person name="Young S.K."/>
            <person name="Zeng Q."/>
            <person name="Gargeya S."/>
            <person name="Fitzgerald M."/>
            <person name="Haas B."/>
            <person name="Abouelleil A."/>
            <person name="Alvarado L."/>
            <person name="Arachchi H.M."/>
            <person name="Berlin A.M."/>
            <person name="Chapman S.B."/>
            <person name="Dewar J."/>
            <person name="Goldberg J."/>
            <person name="Griggs A."/>
            <person name="Gujja S."/>
            <person name="Hansen M."/>
            <person name="Howarth C."/>
            <person name="Imamovic A."/>
            <person name="Larimer J."/>
            <person name="McCowan C."/>
            <person name="Murphy C."/>
            <person name="Neiman D."/>
            <person name="Pearson M."/>
            <person name="Priest M."/>
            <person name="Roberts A."/>
            <person name="Saif S."/>
            <person name="Shea T."/>
            <person name="Sisk P."/>
            <person name="Sykes S."/>
            <person name="Wortman J."/>
            <person name="Nusbaum C."/>
            <person name="Birren B."/>
        </authorList>
    </citation>
    <scope>NUCLEOTIDE SEQUENCE [LARGE SCALE GENOMIC DNA]</scope>
    <source>
        <strain evidence="7">Vietnam Oak-Knoll (FVO)</strain>
    </source>
</reference>
<dbReference type="PANTHER" id="PTHR11205">
    <property type="entry name" value="RIBOSOMAL PROTEIN S7"/>
    <property type="match status" value="1"/>
</dbReference>
<reference evidence="6 7" key="1">
    <citation type="submission" date="2013-02" db="EMBL/GenBank/DDBJ databases">
        <title>The Genome Annotation of Plasmodium falciparum Vietnam Oak-Knoll (FVO).</title>
        <authorList>
            <consortium name="The Broad Institute Genome Sequencing Platform"/>
            <consortium name="The Broad Institute Genome Sequencing Center for Infectious Disease"/>
            <person name="Neafsey D."/>
            <person name="Hoffman S."/>
            <person name="Volkman S."/>
            <person name="Rosenthal P."/>
            <person name="Walker B."/>
            <person name="Young S.K."/>
            <person name="Zeng Q."/>
            <person name="Gargeya S."/>
            <person name="Fitzgerald M."/>
            <person name="Haas B."/>
            <person name="Abouelleil A."/>
            <person name="Allen A.W."/>
            <person name="Alvarado L."/>
            <person name="Arachchi H.M."/>
            <person name="Berlin A.M."/>
            <person name="Chapman S.B."/>
            <person name="Gainer-Dewar J."/>
            <person name="Goldberg J."/>
            <person name="Griggs A."/>
            <person name="Gujja S."/>
            <person name="Hansen M."/>
            <person name="Howarth C."/>
            <person name="Imamovic A."/>
            <person name="Ireland A."/>
            <person name="Larimer J."/>
            <person name="McCowan C."/>
            <person name="Murphy C."/>
            <person name="Pearson M."/>
            <person name="Poon T.W."/>
            <person name="Priest M."/>
            <person name="Roberts A."/>
            <person name="Saif S."/>
            <person name="Shea T."/>
            <person name="Sisk P."/>
            <person name="Sykes S."/>
            <person name="Wortman J."/>
            <person name="Nusbaum C."/>
            <person name="Birren B."/>
        </authorList>
    </citation>
    <scope>NUCLEOTIDE SEQUENCE [LARGE SCALE GENOMIC DNA]</scope>
    <source>
        <strain evidence="7">Vietnam Oak-Knoll (FVO)</strain>
    </source>
</reference>
<dbReference type="GO" id="GO:0003723">
    <property type="term" value="F:RNA binding"/>
    <property type="evidence" value="ECO:0007669"/>
    <property type="project" value="InterPro"/>
</dbReference>
<dbReference type="AlphaFoldDB" id="A0A024V9V4"/>
<name>A0A024V9V4_PLAFA</name>
<dbReference type="NCBIfam" id="TIGR01028">
    <property type="entry name" value="uS7_euk_arch"/>
    <property type="match status" value="1"/>
</dbReference>
<keyword evidence="2 4" id="KW-0689">Ribosomal protein</keyword>
<dbReference type="GO" id="GO:0003735">
    <property type="term" value="F:structural constituent of ribosome"/>
    <property type="evidence" value="ECO:0007669"/>
    <property type="project" value="InterPro"/>
</dbReference>
<dbReference type="SMR" id="A0A024V9V4"/>
<dbReference type="OrthoDB" id="10264639at2759"/>
<dbReference type="InterPro" id="IPR005716">
    <property type="entry name" value="Ribosomal_uS7_euk/arc"/>
</dbReference>
<dbReference type="SUPFAM" id="SSF47973">
    <property type="entry name" value="Ribosomal protein S7"/>
    <property type="match status" value="1"/>
</dbReference>
<dbReference type="InterPro" id="IPR036823">
    <property type="entry name" value="Ribosomal_uS7_dom_sf"/>
</dbReference>
<dbReference type="Gene3D" id="1.10.455.10">
    <property type="entry name" value="Ribosomal protein S7 domain"/>
    <property type="match status" value="1"/>
</dbReference>
<dbReference type="PIRSF" id="PIRSF002122">
    <property type="entry name" value="RPS7p_RPS7a_RPS5e_RPS7o"/>
    <property type="match status" value="1"/>
</dbReference>
<dbReference type="InterPro" id="IPR023798">
    <property type="entry name" value="Ribosomal_uS7_dom"/>
</dbReference>
<dbReference type="PROSITE" id="PS00052">
    <property type="entry name" value="RIBOSOMAL_S7"/>
    <property type="match status" value="1"/>
</dbReference>
<keyword evidence="3 4" id="KW-0687">Ribonucleoprotein</keyword>
<dbReference type="InterPro" id="IPR020606">
    <property type="entry name" value="Ribosomal_uS7_CS"/>
</dbReference>
<dbReference type="GO" id="GO:0006412">
    <property type="term" value="P:translation"/>
    <property type="evidence" value="ECO:0007669"/>
    <property type="project" value="InterPro"/>
</dbReference>